<feature type="compositionally biased region" description="Basic residues" evidence="1">
    <location>
        <begin position="10"/>
        <end position="24"/>
    </location>
</feature>
<feature type="region of interest" description="Disordered" evidence="1">
    <location>
        <begin position="1"/>
        <end position="24"/>
    </location>
</feature>
<dbReference type="EMBL" id="AFRT01000921">
    <property type="protein sequence ID" value="ELU42132.1"/>
    <property type="molecule type" value="Genomic_DNA"/>
</dbReference>
<comment type="caution">
    <text evidence="2">The sequence shown here is derived from an EMBL/GenBank/DDBJ whole genome shotgun (WGS) entry which is preliminary data.</text>
</comment>
<proteinExistence type="predicted"/>
<organism evidence="2 3">
    <name type="scientific">Thanatephorus cucumeris (strain AG1-IA)</name>
    <name type="common">Rice sheath blight fungus</name>
    <name type="synonym">Rhizoctonia solani</name>
    <dbReference type="NCBI Taxonomy" id="983506"/>
    <lineage>
        <taxon>Eukaryota</taxon>
        <taxon>Fungi</taxon>
        <taxon>Dikarya</taxon>
        <taxon>Basidiomycota</taxon>
        <taxon>Agaricomycotina</taxon>
        <taxon>Agaricomycetes</taxon>
        <taxon>Cantharellales</taxon>
        <taxon>Ceratobasidiaceae</taxon>
        <taxon>Rhizoctonia</taxon>
        <taxon>Rhizoctonia solani AG-1</taxon>
    </lineage>
</organism>
<gene>
    <name evidence="2" type="ORF">AG1IA_03844</name>
</gene>
<dbReference type="HOGENOM" id="CLU_2962518_0_0_1"/>
<dbReference type="AlphaFoldDB" id="L8WZ80"/>
<keyword evidence="3" id="KW-1185">Reference proteome</keyword>
<name>L8WZ80_THACA</name>
<accession>L8WZ80</accession>
<evidence type="ECO:0000313" key="3">
    <source>
        <dbReference type="Proteomes" id="UP000011668"/>
    </source>
</evidence>
<evidence type="ECO:0000313" key="2">
    <source>
        <dbReference type="EMBL" id="ELU42132.1"/>
    </source>
</evidence>
<evidence type="ECO:0000256" key="1">
    <source>
        <dbReference type="SAM" id="MobiDB-lite"/>
    </source>
</evidence>
<reference evidence="2 3" key="1">
    <citation type="journal article" date="2013" name="Nat. Commun.">
        <title>The evolution and pathogenic mechanisms of the rice sheath blight pathogen.</title>
        <authorList>
            <person name="Zheng A."/>
            <person name="Lin R."/>
            <person name="Xu L."/>
            <person name="Qin P."/>
            <person name="Tang C."/>
            <person name="Ai P."/>
            <person name="Zhang D."/>
            <person name="Liu Y."/>
            <person name="Sun Z."/>
            <person name="Feng H."/>
            <person name="Wang Y."/>
            <person name="Chen Y."/>
            <person name="Liang X."/>
            <person name="Fu R."/>
            <person name="Li Q."/>
            <person name="Zhang J."/>
            <person name="Yu X."/>
            <person name="Xie Z."/>
            <person name="Ding L."/>
            <person name="Guan P."/>
            <person name="Tang J."/>
            <person name="Liang Y."/>
            <person name="Wang S."/>
            <person name="Deng Q."/>
            <person name="Li S."/>
            <person name="Zhu J."/>
            <person name="Wang L."/>
            <person name="Liu H."/>
            <person name="Li P."/>
        </authorList>
    </citation>
    <scope>NUCLEOTIDE SEQUENCE [LARGE SCALE GENOMIC DNA]</scope>
    <source>
        <strain evidence="3">AG-1 IA</strain>
    </source>
</reference>
<protein>
    <submittedName>
        <fullName evidence="2">Uncharacterized protein</fullName>
    </submittedName>
</protein>
<sequence>MCNATLSPHRLGKPSFARRRPTQQRLKHSTNAWFTSPYTFRVYCVPCTGRRFQYTGLNP</sequence>
<dbReference type="Proteomes" id="UP000011668">
    <property type="component" value="Unassembled WGS sequence"/>
</dbReference>